<dbReference type="Gene3D" id="3.40.710.10">
    <property type="entry name" value="DD-peptidase/beta-lactamase superfamily"/>
    <property type="match status" value="1"/>
</dbReference>
<keyword evidence="3" id="KW-1185">Reference proteome</keyword>
<name>A0ABV0CTD1_9SPHN</name>
<dbReference type="Pfam" id="PF00144">
    <property type="entry name" value="Beta-lactamase"/>
    <property type="match status" value="1"/>
</dbReference>
<protein>
    <submittedName>
        <fullName evidence="2">Serine hydrolase</fullName>
        <ecNumber evidence="2">3.-.-.-</ecNumber>
    </submittedName>
</protein>
<dbReference type="EMBL" id="JBDLBR010000001">
    <property type="protein sequence ID" value="MEN7536138.1"/>
    <property type="molecule type" value="Genomic_DNA"/>
</dbReference>
<comment type="caution">
    <text evidence="2">The sequence shown here is derived from an EMBL/GenBank/DDBJ whole genome shotgun (WGS) entry which is preliminary data.</text>
</comment>
<organism evidence="2 3">
    <name type="scientific">Aurantiacibacter flavus</name>
    <dbReference type="NCBI Taxonomy" id="3145232"/>
    <lineage>
        <taxon>Bacteria</taxon>
        <taxon>Pseudomonadati</taxon>
        <taxon>Pseudomonadota</taxon>
        <taxon>Alphaproteobacteria</taxon>
        <taxon>Sphingomonadales</taxon>
        <taxon>Erythrobacteraceae</taxon>
        <taxon>Aurantiacibacter</taxon>
    </lineage>
</organism>
<dbReference type="RefSeq" id="WP_346783590.1">
    <property type="nucleotide sequence ID" value="NZ_JBDLBR010000001.1"/>
</dbReference>
<dbReference type="SUPFAM" id="SSF56601">
    <property type="entry name" value="beta-lactamase/transpeptidase-like"/>
    <property type="match status" value="1"/>
</dbReference>
<dbReference type="InterPro" id="IPR050789">
    <property type="entry name" value="Diverse_Enzym_Activities"/>
</dbReference>
<gene>
    <name evidence="2" type="ORF">ABDJ38_02995</name>
</gene>
<accession>A0ABV0CTD1</accession>
<feature type="domain" description="Beta-lactamase-related" evidence="1">
    <location>
        <begin position="95"/>
        <end position="362"/>
    </location>
</feature>
<proteinExistence type="predicted"/>
<sequence>MKRALGIALLVVALAVIAAFALLTREQRAVLLNPPTDTDVLFWDQDTRDAMFRAMDQFPFLAGSHVVEAGGQVRALARGEPLAIGIDMAAFETSQRSAAIVILVDGKLVYESYGLGFDAQGRWTSFSVAKSLTSTLVGAALQDGAIRSLDDSITDYITNLQGSAYDGVTIRQVLTMSSGVAWNEDYTDPASDVARFNAHKPEGDMDATVSYMRTLSRAAPPGERWHYNTGETNMIGALVMAATGKSLADYMSEKIWRPYGMEADASWLLNSTGREMGGCCFQARTRDMARFGQFVLDNGVAGGKRMVPEGWFAEATTKHFDTDRGRGYGYQWWTYPGGGFGASGIFGQGIFIDPARRIVIATNADWPVASTNDGVMAERTRFYEAVQAAVDARNGVASQ</sequence>
<reference evidence="2 3" key="1">
    <citation type="submission" date="2024-05" db="EMBL/GenBank/DDBJ databases">
        <authorList>
            <person name="Park S."/>
        </authorList>
    </citation>
    <scope>NUCLEOTIDE SEQUENCE [LARGE SCALE GENOMIC DNA]</scope>
    <source>
        <strain evidence="2 3">DGU5</strain>
    </source>
</reference>
<evidence type="ECO:0000259" key="1">
    <source>
        <dbReference type="Pfam" id="PF00144"/>
    </source>
</evidence>
<evidence type="ECO:0000313" key="3">
    <source>
        <dbReference type="Proteomes" id="UP001484535"/>
    </source>
</evidence>
<dbReference type="EC" id="3.-.-.-" evidence="2"/>
<evidence type="ECO:0000313" key="2">
    <source>
        <dbReference type="EMBL" id="MEN7536138.1"/>
    </source>
</evidence>
<dbReference type="GO" id="GO:0016787">
    <property type="term" value="F:hydrolase activity"/>
    <property type="evidence" value="ECO:0007669"/>
    <property type="project" value="UniProtKB-KW"/>
</dbReference>
<dbReference type="PANTHER" id="PTHR43283">
    <property type="entry name" value="BETA-LACTAMASE-RELATED"/>
    <property type="match status" value="1"/>
</dbReference>
<dbReference type="Proteomes" id="UP001484535">
    <property type="component" value="Unassembled WGS sequence"/>
</dbReference>
<dbReference type="InterPro" id="IPR001466">
    <property type="entry name" value="Beta-lactam-related"/>
</dbReference>
<keyword evidence="2" id="KW-0378">Hydrolase</keyword>
<dbReference type="PANTHER" id="PTHR43283:SF14">
    <property type="entry name" value="BLL8153 PROTEIN"/>
    <property type="match status" value="1"/>
</dbReference>
<dbReference type="InterPro" id="IPR012338">
    <property type="entry name" value="Beta-lactam/transpept-like"/>
</dbReference>